<accession>A0A5B7GA10</accession>
<sequence length="31" mass="3561">MAGYSDAPSQMLQGGTLIYTVWEKERKEIEE</sequence>
<dbReference type="AlphaFoldDB" id="A0A5B7GA10"/>
<evidence type="ECO:0000313" key="1">
    <source>
        <dbReference type="EMBL" id="MPC54316.1"/>
    </source>
</evidence>
<organism evidence="1 2">
    <name type="scientific">Portunus trituberculatus</name>
    <name type="common">Swimming crab</name>
    <name type="synonym">Neptunus trituberculatus</name>
    <dbReference type="NCBI Taxonomy" id="210409"/>
    <lineage>
        <taxon>Eukaryota</taxon>
        <taxon>Metazoa</taxon>
        <taxon>Ecdysozoa</taxon>
        <taxon>Arthropoda</taxon>
        <taxon>Crustacea</taxon>
        <taxon>Multicrustacea</taxon>
        <taxon>Malacostraca</taxon>
        <taxon>Eumalacostraca</taxon>
        <taxon>Eucarida</taxon>
        <taxon>Decapoda</taxon>
        <taxon>Pleocyemata</taxon>
        <taxon>Brachyura</taxon>
        <taxon>Eubrachyura</taxon>
        <taxon>Portunoidea</taxon>
        <taxon>Portunidae</taxon>
        <taxon>Portuninae</taxon>
        <taxon>Portunus</taxon>
    </lineage>
</organism>
<dbReference type="Proteomes" id="UP000324222">
    <property type="component" value="Unassembled WGS sequence"/>
</dbReference>
<name>A0A5B7GA10_PORTR</name>
<proteinExistence type="predicted"/>
<dbReference type="EMBL" id="VSRR010012263">
    <property type="protein sequence ID" value="MPC54316.1"/>
    <property type="molecule type" value="Genomic_DNA"/>
</dbReference>
<evidence type="ECO:0000313" key="2">
    <source>
        <dbReference type="Proteomes" id="UP000324222"/>
    </source>
</evidence>
<protein>
    <submittedName>
        <fullName evidence="1">Uncharacterized protein</fullName>
    </submittedName>
</protein>
<reference evidence="1 2" key="1">
    <citation type="submission" date="2019-05" db="EMBL/GenBank/DDBJ databases">
        <title>Another draft genome of Portunus trituberculatus and its Hox gene families provides insights of decapod evolution.</title>
        <authorList>
            <person name="Jeong J.-H."/>
            <person name="Song I."/>
            <person name="Kim S."/>
            <person name="Choi T."/>
            <person name="Kim D."/>
            <person name="Ryu S."/>
            <person name="Kim W."/>
        </authorList>
    </citation>
    <scope>NUCLEOTIDE SEQUENCE [LARGE SCALE GENOMIC DNA]</scope>
    <source>
        <tissue evidence="1">Muscle</tissue>
    </source>
</reference>
<keyword evidence="2" id="KW-1185">Reference proteome</keyword>
<gene>
    <name evidence="1" type="ORF">E2C01_048226</name>
</gene>
<comment type="caution">
    <text evidence="1">The sequence shown here is derived from an EMBL/GenBank/DDBJ whole genome shotgun (WGS) entry which is preliminary data.</text>
</comment>